<dbReference type="SUPFAM" id="SSF51306">
    <property type="entry name" value="LexA/Signal peptidase"/>
    <property type="match status" value="1"/>
</dbReference>
<dbReference type="EMBL" id="AQHN01000072">
    <property type="protein sequence ID" value="ENN86038.1"/>
    <property type="molecule type" value="Genomic_DNA"/>
</dbReference>
<proteinExistence type="predicted"/>
<reference evidence="1 2" key="1">
    <citation type="journal article" date="2012" name="BMC Genomics">
        <title>Genomic basis of broad host range and environmental adaptability of Rhizobium tropici CIAT 899 and Rhizobium sp. PRF 81 which are used in inoculants for common bean (Phaseolus vulgaris L.).</title>
        <authorList>
            <person name="Ormeno-Orrillo E."/>
            <person name="Menna P."/>
            <person name="Almeida L.G."/>
            <person name="Ollero F.J."/>
            <person name="Nicolas M.F."/>
            <person name="Pains Rodrigues E."/>
            <person name="Shigueyoshi Nakatani A."/>
            <person name="Silva Batista J.S."/>
            <person name="Oliveira Chueire L.M."/>
            <person name="Souza R.C."/>
            <person name="Ribeiro Vasconcelos A.T."/>
            <person name="Megias M."/>
            <person name="Hungria M."/>
            <person name="Martinez-Romero E."/>
        </authorList>
    </citation>
    <scope>NUCLEOTIDE SEQUENCE [LARGE SCALE GENOMIC DNA]</scope>
    <source>
        <strain evidence="1 2">PRF 81</strain>
    </source>
</reference>
<evidence type="ECO:0000313" key="2">
    <source>
        <dbReference type="Proteomes" id="UP000012429"/>
    </source>
</evidence>
<accession>N6U724</accession>
<dbReference type="STRING" id="363754.RHSP_31746"/>
<dbReference type="InterPro" id="IPR036286">
    <property type="entry name" value="LexA/Signal_pep-like_sf"/>
</dbReference>
<sequence length="237" mass="25863">MGYSRASSIQRYEDPVLYKKEFLAPELVLKMVKALVGRGEPPISASEIWALARPEVTDPDSMDFDGDARTAPRVVPKNTDEVRELDARAGAGGGGVFDLINVTDDYGNQISAEVVKDHWQIPTSFLRGELRLEATKAVMIEITGDSGYDPSNPNAPGSVFPGDRVIVDARDTRPSPPGPFLVYDGTGFVVKLCEPVHGSDPPTIRLASRNPIYTPYHITIDDGHVIVGRVVGRFTRM</sequence>
<dbReference type="Gene3D" id="2.10.109.10">
    <property type="entry name" value="Umud Fragment, subunit A"/>
    <property type="match status" value="1"/>
</dbReference>
<organism evidence="1 2">
    <name type="scientific">Rhizobium freirei PRF 81</name>
    <dbReference type="NCBI Taxonomy" id="363754"/>
    <lineage>
        <taxon>Bacteria</taxon>
        <taxon>Pseudomonadati</taxon>
        <taxon>Pseudomonadota</taxon>
        <taxon>Alphaproteobacteria</taxon>
        <taxon>Hyphomicrobiales</taxon>
        <taxon>Rhizobiaceae</taxon>
        <taxon>Rhizobium/Agrobacterium group</taxon>
        <taxon>Rhizobium</taxon>
    </lineage>
</organism>
<protein>
    <submittedName>
        <fullName evidence="1">Peptidase S24, LexA-like, conserved region</fullName>
    </submittedName>
</protein>
<dbReference type="Proteomes" id="UP000012429">
    <property type="component" value="Unassembled WGS sequence"/>
</dbReference>
<name>N6U724_9HYPH</name>
<gene>
    <name evidence="1" type="ORF">RHSP_31746</name>
</gene>
<keyword evidence="2" id="KW-1185">Reference proteome</keyword>
<dbReference type="AlphaFoldDB" id="N6U724"/>
<comment type="caution">
    <text evidence="1">The sequence shown here is derived from an EMBL/GenBank/DDBJ whole genome shotgun (WGS) entry which is preliminary data.</text>
</comment>
<evidence type="ECO:0000313" key="1">
    <source>
        <dbReference type="EMBL" id="ENN86038.1"/>
    </source>
</evidence>